<feature type="region of interest" description="Disordered" evidence="4">
    <location>
        <begin position="67"/>
        <end position="89"/>
    </location>
</feature>
<keyword evidence="1 5" id="KW-0489">Methyltransferase</keyword>
<dbReference type="RefSeq" id="WP_221219795.1">
    <property type="nucleotide sequence ID" value="NZ_JACHWU010000005.1"/>
</dbReference>
<keyword evidence="6" id="KW-1185">Reference proteome</keyword>
<dbReference type="AlphaFoldDB" id="A0A839S7P5"/>
<dbReference type="PANTHER" id="PTHR43464">
    <property type="entry name" value="METHYLTRANSFERASE"/>
    <property type="match status" value="1"/>
</dbReference>
<evidence type="ECO:0000256" key="4">
    <source>
        <dbReference type="SAM" id="MobiDB-lite"/>
    </source>
</evidence>
<dbReference type="GO" id="GO:0032259">
    <property type="term" value="P:methylation"/>
    <property type="evidence" value="ECO:0007669"/>
    <property type="project" value="UniProtKB-KW"/>
</dbReference>
<evidence type="ECO:0000256" key="3">
    <source>
        <dbReference type="ARBA" id="ARBA00022691"/>
    </source>
</evidence>
<protein>
    <submittedName>
        <fullName evidence="5">SAM-dependent methyltransferase</fullName>
    </submittedName>
</protein>
<comment type="caution">
    <text evidence="5">The sequence shown here is derived from an EMBL/GenBank/DDBJ whole genome shotgun (WGS) entry which is preliminary data.</text>
</comment>
<dbReference type="PANTHER" id="PTHR43464:SF19">
    <property type="entry name" value="UBIQUINONE BIOSYNTHESIS O-METHYLTRANSFERASE, MITOCHONDRIAL"/>
    <property type="match status" value="1"/>
</dbReference>
<dbReference type="InterPro" id="IPR029063">
    <property type="entry name" value="SAM-dependent_MTases_sf"/>
</dbReference>
<dbReference type="SUPFAM" id="SSF53335">
    <property type="entry name" value="S-adenosyl-L-methionine-dependent methyltransferases"/>
    <property type="match status" value="1"/>
</dbReference>
<evidence type="ECO:0000313" key="6">
    <source>
        <dbReference type="Proteomes" id="UP000550714"/>
    </source>
</evidence>
<evidence type="ECO:0000256" key="1">
    <source>
        <dbReference type="ARBA" id="ARBA00022603"/>
    </source>
</evidence>
<evidence type="ECO:0000313" key="5">
    <source>
        <dbReference type="EMBL" id="MBB3052739.1"/>
    </source>
</evidence>
<organism evidence="5 6">
    <name type="scientific">Prauserella isguenensis</name>
    <dbReference type="NCBI Taxonomy" id="1470180"/>
    <lineage>
        <taxon>Bacteria</taxon>
        <taxon>Bacillati</taxon>
        <taxon>Actinomycetota</taxon>
        <taxon>Actinomycetes</taxon>
        <taxon>Pseudonocardiales</taxon>
        <taxon>Pseudonocardiaceae</taxon>
        <taxon>Prauserella</taxon>
    </lineage>
</organism>
<keyword evidence="2 5" id="KW-0808">Transferase</keyword>
<feature type="region of interest" description="Disordered" evidence="4">
    <location>
        <begin position="212"/>
        <end position="234"/>
    </location>
</feature>
<dbReference type="Pfam" id="PF13489">
    <property type="entry name" value="Methyltransf_23"/>
    <property type="match status" value="1"/>
</dbReference>
<dbReference type="Gene3D" id="3.40.50.150">
    <property type="entry name" value="Vaccinia Virus protein VP39"/>
    <property type="match status" value="1"/>
</dbReference>
<evidence type="ECO:0000256" key="2">
    <source>
        <dbReference type="ARBA" id="ARBA00022679"/>
    </source>
</evidence>
<dbReference type="Proteomes" id="UP000550714">
    <property type="component" value="Unassembled WGS sequence"/>
</dbReference>
<sequence>MPAADVRDAYGRRAVEYADFACAPELMADPDRDLVARWAAGVDGRIIDAGCGPGQWTDFLRRSITNRSITNDGTDDGTDDDGTRGDGTHEYTRVEGVDLVPEFVGIARSRFPGNPFRVARLEALGVADASVGGILSWYSIIHTEPDAVPGVLAEFARCLQRGGSLLLGMFRQVDGARVEPFAHAVTTAYFWPVEEMSRLLTDAGFHVEEIETRDDPGHRPHAALVARREPRDEA</sequence>
<proteinExistence type="predicted"/>
<dbReference type="EMBL" id="JACHWU010000005">
    <property type="protein sequence ID" value="MBB3052739.1"/>
    <property type="molecule type" value="Genomic_DNA"/>
</dbReference>
<gene>
    <name evidence="5" type="ORF">FHS23_003780</name>
</gene>
<dbReference type="GO" id="GO:0008168">
    <property type="term" value="F:methyltransferase activity"/>
    <property type="evidence" value="ECO:0007669"/>
    <property type="project" value="UniProtKB-KW"/>
</dbReference>
<accession>A0A839S7P5</accession>
<keyword evidence="3" id="KW-0949">S-adenosyl-L-methionine</keyword>
<name>A0A839S7P5_9PSEU</name>
<reference evidence="5 6" key="1">
    <citation type="submission" date="2020-08" db="EMBL/GenBank/DDBJ databases">
        <title>Genomic Encyclopedia of Type Strains, Phase III (KMG-III): the genomes of soil and plant-associated and newly described type strains.</title>
        <authorList>
            <person name="Whitman W."/>
        </authorList>
    </citation>
    <scope>NUCLEOTIDE SEQUENCE [LARGE SCALE GENOMIC DNA]</scope>
    <source>
        <strain evidence="5 6">CECT 8577</strain>
    </source>
</reference>